<dbReference type="EMBL" id="CP043494">
    <property type="protein sequence ID" value="WNG49965.1"/>
    <property type="molecule type" value="Genomic_DNA"/>
</dbReference>
<gene>
    <name evidence="2" type="ORF">F0U60_41975</name>
</gene>
<accession>A0ABY9X3I5</accession>
<evidence type="ECO:0000256" key="1">
    <source>
        <dbReference type="SAM" id="MobiDB-lite"/>
    </source>
</evidence>
<name>A0ABY9X3I5_9BACT</name>
<protein>
    <recommendedName>
        <fullName evidence="4">Phage protein</fullName>
    </recommendedName>
</protein>
<evidence type="ECO:0000313" key="2">
    <source>
        <dbReference type="EMBL" id="WNG49965.1"/>
    </source>
</evidence>
<sequence>MPYIADFDIDDIISTLKSISDKQAVGSKERDAIELAQIALLYPRHTRKEDEFRKYYERFFDPSFEVTASREFVTREEADKWLASGQAQDAERVKIAGKGFMVVQLPGRMTFMDAPLPGEPEEDEPETDSE</sequence>
<feature type="region of interest" description="Disordered" evidence="1">
    <location>
        <begin position="111"/>
        <end position="130"/>
    </location>
</feature>
<keyword evidence="3" id="KW-1185">Reference proteome</keyword>
<evidence type="ECO:0000313" key="3">
    <source>
        <dbReference type="Proteomes" id="UP001611383"/>
    </source>
</evidence>
<evidence type="ECO:0008006" key="4">
    <source>
        <dbReference type="Google" id="ProtNLM"/>
    </source>
</evidence>
<proteinExistence type="predicted"/>
<dbReference type="RefSeq" id="WP_395808493.1">
    <property type="nucleotide sequence ID" value="NZ_CP043494.1"/>
</dbReference>
<reference evidence="2 3" key="1">
    <citation type="submission" date="2019-08" db="EMBL/GenBank/DDBJ databases">
        <title>Archangium and Cystobacter genomes.</title>
        <authorList>
            <person name="Chen I.-C.K."/>
            <person name="Wielgoss S."/>
        </authorList>
    </citation>
    <scope>NUCLEOTIDE SEQUENCE [LARGE SCALE GENOMIC DNA]</scope>
    <source>
        <strain evidence="2 3">Cbm 6</strain>
    </source>
</reference>
<feature type="compositionally biased region" description="Acidic residues" evidence="1">
    <location>
        <begin position="119"/>
        <end position="130"/>
    </location>
</feature>
<dbReference type="Proteomes" id="UP001611383">
    <property type="component" value="Chromosome"/>
</dbReference>
<organism evidence="2 3">
    <name type="scientific">Archangium minus</name>
    <dbReference type="NCBI Taxonomy" id="83450"/>
    <lineage>
        <taxon>Bacteria</taxon>
        <taxon>Pseudomonadati</taxon>
        <taxon>Myxococcota</taxon>
        <taxon>Myxococcia</taxon>
        <taxon>Myxococcales</taxon>
        <taxon>Cystobacterineae</taxon>
        <taxon>Archangiaceae</taxon>
        <taxon>Archangium</taxon>
    </lineage>
</organism>